<evidence type="ECO:0000256" key="1">
    <source>
        <dbReference type="ARBA" id="ARBA00004141"/>
    </source>
</evidence>
<reference evidence="7 8" key="1">
    <citation type="submission" date="2018-10" db="EMBL/GenBank/DDBJ databases">
        <title>Fifty Aureobasidium pullulans genomes reveal a recombining polyextremotolerant generalist.</title>
        <authorList>
            <person name="Gostincar C."/>
            <person name="Turk M."/>
            <person name="Zajc J."/>
            <person name="Gunde-Cimerman N."/>
        </authorList>
    </citation>
    <scope>NUCLEOTIDE SEQUENCE [LARGE SCALE GENOMIC DNA]</scope>
    <source>
        <strain evidence="7 8">EXF-6604</strain>
    </source>
</reference>
<dbReference type="AlphaFoldDB" id="A0A4S9LJM1"/>
<dbReference type="EMBL" id="QZBD01000096">
    <property type="protein sequence ID" value="THY29761.1"/>
    <property type="molecule type" value="Genomic_DNA"/>
</dbReference>
<comment type="subcellular location">
    <subcellularLocation>
        <location evidence="1">Membrane</location>
        <topology evidence="1">Multi-pass membrane protein</topology>
    </subcellularLocation>
</comment>
<dbReference type="PANTHER" id="PTHR35042">
    <property type="entry name" value="ANTHRONE OXYGENASE ENCC"/>
    <property type="match status" value="1"/>
</dbReference>
<comment type="similarity">
    <text evidence="5">Belongs to the anthrone oxygenase family.</text>
</comment>
<keyword evidence="4 6" id="KW-0472">Membrane</keyword>
<gene>
    <name evidence="7" type="ORF">D6D01_03447</name>
</gene>
<evidence type="ECO:0000313" key="7">
    <source>
        <dbReference type="EMBL" id="THY29761.1"/>
    </source>
</evidence>
<feature type="transmembrane region" description="Helical" evidence="6">
    <location>
        <begin position="158"/>
        <end position="177"/>
    </location>
</feature>
<name>A0A4S9LJM1_AURPU</name>
<proteinExistence type="inferred from homology"/>
<evidence type="ECO:0000256" key="6">
    <source>
        <dbReference type="SAM" id="Phobius"/>
    </source>
</evidence>
<organism evidence="7 8">
    <name type="scientific">Aureobasidium pullulans</name>
    <name type="common">Black yeast</name>
    <name type="synonym">Pullularia pullulans</name>
    <dbReference type="NCBI Taxonomy" id="5580"/>
    <lineage>
        <taxon>Eukaryota</taxon>
        <taxon>Fungi</taxon>
        <taxon>Dikarya</taxon>
        <taxon>Ascomycota</taxon>
        <taxon>Pezizomycotina</taxon>
        <taxon>Dothideomycetes</taxon>
        <taxon>Dothideomycetidae</taxon>
        <taxon>Dothideales</taxon>
        <taxon>Saccotheciaceae</taxon>
        <taxon>Aureobasidium</taxon>
    </lineage>
</organism>
<comment type="caution">
    <text evidence="7">The sequence shown here is derived from an EMBL/GenBank/DDBJ whole genome shotgun (WGS) entry which is preliminary data.</text>
</comment>
<evidence type="ECO:0000256" key="5">
    <source>
        <dbReference type="ARBA" id="ARBA00034313"/>
    </source>
</evidence>
<keyword evidence="3 6" id="KW-1133">Transmembrane helix</keyword>
<evidence type="ECO:0000256" key="2">
    <source>
        <dbReference type="ARBA" id="ARBA00022692"/>
    </source>
</evidence>
<keyword evidence="2 6" id="KW-0812">Transmembrane</keyword>
<accession>A0A4S9LJM1</accession>
<evidence type="ECO:0000313" key="8">
    <source>
        <dbReference type="Proteomes" id="UP000306584"/>
    </source>
</evidence>
<dbReference type="Pfam" id="PF08592">
    <property type="entry name" value="Anthrone_oxy"/>
    <property type="match status" value="1"/>
</dbReference>
<evidence type="ECO:0000256" key="3">
    <source>
        <dbReference type="ARBA" id="ARBA00022989"/>
    </source>
</evidence>
<evidence type="ECO:0000256" key="4">
    <source>
        <dbReference type="ARBA" id="ARBA00023136"/>
    </source>
</evidence>
<dbReference type="InterPro" id="IPR013901">
    <property type="entry name" value="Anthrone_oxy"/>
</dbReference>
<dbReference type="PANTHER" id="PTHR35042:SF1">
    <property type="entry name" value="DUF1772-DOMAIN-CONTAINING PROTEIN"/>
    <property type="match status" value="1"/>
</dbReference>
<sequence>MNAIHTVAKLVGLTSAAWLSGNISALSLISVPAVANVKADSKLSNGLAVRIWEQNYELGKSQNPPIAIAAAASLGFLAWSLRGLRTVSVVGLRPTPLFAIAALSTFGLMPFTIAFMMKTNNKLLKYAEKAKKDDLSVTETEDVDGLLKRWTFLNGIRGLFPLAGAVAGAVAAGIAIVA</sequence>
<protein>
    <submittedName>
        <fullName evidence="7">DUF1772-domain-containing protein</fullName>
    </submittedName>
</protein>
<dbReference type="GO" id="GO:0016020">
    <property type="term" value="C:membrane"/>
    <property type="evidence" value="ECO:0007669"/>
    <property type="project" value="UniProtKB-SubCell"/>
</dbReference>
<feature type="transmembrane region" description="Helical" evidence="6">
    <location>
        <begin position="96"/>
        <end position="117"/>
    </location>
</feature>
<dbReference type="Proteomes" id="UP000306584">
    <property type="component" value="Unassembled WGS sequence"/>
</dbReference>
<feature type="transmembrane region" description="Helical" evidence="6">
    <location>
        <begin position="63"/>
        <end position="84"/>
    </location>
</feature>